<dbReference type="SUPFAM" id="SSF53720">
    <property type="entry name" value="ALDH-like"/>
    <property type="match status" value="1"/>
</dbReference>
<protein>
    <recommendedName>
        <fullName evidence="3">Aldehyde dehydrogenase</fullName>
    </recommendedName>
</protein>
<feature type="active site" evidence="4">
    <location>
        <position position="214"/>
    </location>
</feature>
<dbReference type="InterPro" id="IPR016160">
    <property type="entry name" value="Ald_DH_CS_CYS"/>
</dbReference>
<evidence type="ECO:0000256" key="2">
    <source>
        <dbReference type="ARBA" id="ARBA00023002"/>
    </source>
</evidence>
<dbReference type="Gene3D" id="3.40.309.10">
    <property type="entry name" value="Aldehyde Dehydrogenase, Chain A, domain 2"/>
    <property type="match status" value="1"/>
</dbReference>
<evidence type="ECO:0000259" key="6">
    <source>
        <dbReference type="Pfam" id="PF00171"/>
    </source>
</evidence>
<dbReference type="InterPro" id="IPR015590">
    <property type="entry name" value="Aldehyde_DH_dom"/>
</dbReference>
<accession>A0ABW6IH43</accession>
<dbReference type="CDD" id="cd07136">
    <property type="entry name" value="ALDH_YwdH-P39616"/>
    <property type="match status" value="1"/>
</dbReference>
<evidence type="ECO:0000313" key="7">
    <source>
        <dbReference type="EMBL" id="MFE4107539.1"/>
    </source>
</evidence>
<dbReference type="Proteomes" id="UP001600165">
    <property type="component" value="Unassembled WGS sequence"/>
</dbReference>
<dbReference type="InterPro" id="IPR016161">
    <property type="entry name" value="Ald_DH/histidinol_DH"/>
</dbReference>
<name>A0ABW6IH43_9CYAN</name>
<dbReference type="InterPro" id="IPR029510">
    <property type="entry name" value="Ald_DH_CS_GLU"/>
</dbReference>
<keyword evidence="8" id="KW-1185">Reference proteome</keyword>
<dbReference type="InterPro" id="IPR012394">
    <property type="entry name" value="Aldehyde_DH_NAD(P)"/>
</dbReference>
<proteinExistence type="inferred from homology"/>
<dbReference type="PANTHER" id="PTHR43570:SF16">
    <property type="entry name" value="ALDEHYDE DEHYDROGENASE TYPE III, ISOFORM Q"/>
    <property type="match status" value="1"/>
</dbReference>
<feature type="domain" description="Aldehyde dehydrogenase" evidence="6">
    <location>
        <begin position="5"/>
        <end position="431"/>
    </location>
</feature>
<evidence type="ECO:0000256" key="3">
    <source>
        <dbReference type="PIRNR" id="PIRNR036492"/>
    </source>
</evidence>
<dbReference type="PIRSF" id="PIRSF036492">
    <property type="entry name" value="ALDH"/>
    <property type="match status" value="1"/>
</dbReference>
<gene>
    <name evidence="7" type="ORF">ACFVKH_14700</name>
</gene>
<organism evidence="7 8">
    <name type="scientific">Almyronema epifaneia S1</name>
    <dbReference type="NCBI Taxonomy" id="2991925"/>
    <lineage>
        <taxon>Bacteria</taxon>
        <taxon>Bacillati</taxon>
        <taxon>Cyanobacteriota</taxon>
        <taxon>Cyanophyceae</taxon>
        <taxon>Nodosilineales</taxon>
        <taxon>Nodosilineaceae</taxon>
        <taxon>Almyronema</taxon>
        <taxon>Almyronema epifaneia</taxon>
    </lineage>
</organism>
<evidence type="ECO:0000313" key="8">
    <source>
        <dbReference type="Proteomes" id="UP001600165"/>
    </source>
</evidence>
<dbReference type="PANTHER" id="PTHR43570">
    <property type="entry name" value="ALDEHYDE DEHYDROGENASE"/>
    <property type="match status" value="1"/>
</dbReference>
<evidence type="ECO:0000256" key="5">
    <source>
        <dbReference type="RuleBase" id="RU003345"/>
    </source>
</evidence>
<keyword evidence="2 3" id="KW-0560">Oxidoreductase</keyword>
<sequence length="459" mass="50339">MTQLTATAIADLLSKQQQFFASGQTRSQEFRFEQLQRLEQAIRAAQTTVFKALADDLSKPAFEAYTSELSATGEIAYMLRRLKRWMKPRSVGVPVPFWPASAAIYPEPLGVVLIISAWNYPFQLALIPLIGAIAAGNCAIIKPSEIAPKTSAAIAELVDQTFDAKYIAAVEGGIETSQSLLTQPFDHIFFTGSARVGKVVMAAAAQHLTPVTLELGGKSPCIVDADIDLEVTAKRIIWGKFMNAGQTCVAPDYVLVNRTIEADLIAAFEVALKAFYGEDPKTSQDFGRIVDDKQFQRLQRLITGHVAIGGQYEAATRYIAPTVIAQVSSDHPAMQAEIFGPILPVLAYETLDEAIAFVNSRPKPLALYFFSKNSRDRQRLQQETSSGGLCFNETITHFAVSGLPFGGVGQSGLGAYHGKASFDTFSHYKSVFRKPFWLDLPIRYPPYAGKLEWVKKLIG</sequence>
<dbReference type="RefSeq" id="WP_377966345.1">
    <property type="nucleotide sequence ID" value="NZ_JBHZOL010000087.1"/>
</dbReference>
<dbReference type="InterPro" id="IPR016163">
    <property type="entry name" value="Ald_DH_C"/>
</dbReference>
<reference evidence="7 8" key="1">
    <citation type="submission" date="2024-10" db="EMBL/GenBank/DDBJ databases">
        <authorList>
            <person name="Ratan Roy A."/>
            <person name="Morales Sandoval P.H."/>
            <person name="De Los Santos Villalobos S."/>
            <person name="Chakraborty S."/>
            <person name="Mukherjee J."/>
        </authorList>
    </citation>
    <scope>NUCLEOTIDE SEQUENCE [LARGE SCALE GENOMIC DNA]</scope>
    <source>
        <strain evidence="7 8">S1</strain>
    </source>
</reference>
<comment type="similarity">
    <text evidence="1 3 5">Belongs to the aldehyde dehydrogenase family.</text>
</comment>
<dbReference type="Gene3D" id="3.40.605.10">
    <property type="entry name" value="Aldehyde Dehydrogenase, Chain A, domain 1"/>
    <property type="match status" value="1"/>
</dbReference>
<dbReference type="PROSITE" id="PS00070">
    <property type="entry name" value="ALDEHYDE_DEHYDR_CYS"/>
    <property type="match status" value="1"/>
</dbReference>
<dbReference type="Pfam" id="PF00171">
    <property type="entry name" value="Aldedh"/>
    <property type="match status" value="1"/>
</dbReference>
<dbReference type="PROSITE" id="PS00687">
    <property type="entry name" value="ALDEHYDE_DEHYDR_GLU"/>
    <property type="match status" value="1"/>
</dbReference>
<comment type="caution">
    <text evidence="7">The sequence shown here is derived from an EMBL/GenBank/DDBJ whole genome shotgun (WGS) entry which is preliminary data.</text>
</comment>
<evidence type="ECO:0000256" key="4">
    <source>
        <dbReference type="PROSITE-ProRule" id="PRU10007"/>
    </source>
</evidence>
<evidence type="ECO:0000256" key="1">
    <source>
        <dbReference type="ARBA" id="ARBA00009986"/>
    </source>
</evidence>
<dbReference type="InterPro" id="IPR016162">
    <property type="entry name" value="Ald_DH_N"/>
</dbReference>
<dbReference type="EMBL" id="JBHZOL010000087">
    <property type="protein sequence ID" value="MFE4107539.1"/>
    <property type="molecule type" value="Genomic_DNA"/>
</dbReference>